<evidence type="ECO:0000259" key="6">
    <source>
        <dbReference type="Pfam" id="PF01266"/>
    </source>
</evidence>
<dbReference type="InterPro" id="IPR050493">
    <property type="entry name" value="FAD-dep_Monooxygenase_BioMet"/>
</dbReference>
<name>A0A8H6MWF8_9PEZI</name>
<dbReference type="InterPro" id="IPR036188">
    <property type="entry name" value="FAD/NAD-bd_sf"/>
</dbReference>
<organism evidence="7 8">
    <name type="scientific">Colletotrichum musicola</name>
    <dbReference type="NCBI Taxonomy" id="2175873"/>
    <lineage>
        <taxon>Eukaryota</taxon>
        <taxon>Fungi</taxon>
        <taxon>Dikarya</taxon>
        <taxon>Ascomycota</taxon>
        <taxon>Pezizomycotina</taxon>
        <taxon>Sordariomycetes</taxon>
        <taxon>Hypocreomycetidae</taxon>
        <taxon>Glomerellales</taxon>
        <taxon>Glomerellaceae</taxon>
        <taxon>Colletotrichum</taxon>
        <taxon>Colletotrichum orchidearum species complex</taxon>
    </lineage>
</organism>
<reference evidence="7" key="1">
    <citation type="journal article" date="2020" name="Phytopathology">
        <title>Genome Sequence Resources of Colletotrichum truncatum, C. plurivorum, C. musicola, and C. sojae: Four Species Pathogenic to Soybean (Glycine max).</title>
        <authorList>
            <person name="Rogerio F."/>
            <person name="Boufleur T.R."/>
            <person name="Ciampi-Guillardi M."/>
            <person name="Sukno S.A."/>
            <person name="Thon M.R."/>
            <person name="Massola Junior N.S."/>
            <person name="Baroncelli R."/>
        </authorList>
    </citation>
    <scope>NUCLEOTIDE SEQUENCE</scope>
    <source>
        <strain evidence="7">LFN0074</strain>
    </source>
</reference>
<evidence type="ECO:0000256" key="2">
    <source>
        <dbReference type="ARBA" id="ARBA00007992"/>
    </source>
</evidence>
<evidence type="ECO:0000313" key="7">
    <source>
        <dbReference type="EMBL" id="KAF6810691.1"/>
    </source>
</evidence>
<dbReference type="PANTHER" id="PTHR13789:SF315">
    <property type="entry name" value="FAD-DEPENDENT MONOOXYGENASE MDPD"/>
    <property type="match status" value="1"/>
</dbReference>
<proteinExistence type="inferred from homology"/>
<evidence type="ECO:0000256" key="5">
    <source>
        <dbReference type="SAM" id="MobiDB-lite"/>
    </source>
</evidence>
<evidence type="ECO:0000313" key="8">
    <source>
        <dbReference type="Proteomes" id="UP000639643"/>
    </source>
</evidence>
<dbReference type="AlphaFoldDB" id="A0A8H6MWF8"/>
<accession>A0A8H6MWF8</accession>
<dbReference type="PANTHER" id="PTHR13789">
    <property type="entry name" value="MONOOXYGENASE"/>
    <property type="match status" value="1"/>
</dbReference>
<dbReference type="InterPro" id="IPR006076">
    <property type="entry name" value="FAD-dep_OxRdtase"/>
</dbReference>
<feature type="region of interest" description="Disordered" evidence="5">
    <location>
        <begin position="1"/>
        <end position="22"/>
    </location>
</feature>
<dbReference type="GO" id="GO:0004497">
    <property type="term" value="F:monooxygenase activity"/>
    <property type="evidence" value="ECO:0007669"/>
    <property type="project" value="UniProtKB-KW"/>
</dbReference>
<keyword evidence="3" id="KW-0560">Oxidoreductase</keyword>
<dbReference type="Pfam" id="PF01266">
    <property type="entry name" value="DAO"/>
    <property type="match status" value="1"/>
</dbReference>
<dbReference type="Proteomes" id="UP000639643">
    <property type="component" value="Unassembled WGS sequence"/>
</dbReference>
<keyword evidence="8" id="KW-1185">Reference proteome</keyword>
<protein>
    <submittedName>
        <fullName evidence="7">FAD binding domain protein</fullName>
    </submittedName>
</protein>
<evidence type="ECO:0000256" key="4">
    <source>
        <dbReference type="ARBA" id="ARBA00023033"/>
    </source>
</evidence>
<dbReference type="SUPFAM" id="SSF51905">
    <property type="entry name" value="FAD/NAD(P)-binding domain"/>
    <property type="match status" value="1"/>
</dbReference>
<keyword evidence="4" id="KW-0503">Monooxygenase</keyword>
<comment type="cofactor">
    <cofactor evidence="1">
        <name>FAD</name>
        <dbReference type="ChEBI" id="CHEBI:57692"/>
    </cofactor>
</comment>
<evidence type="ECO:0000256" key="3">
    <source>
        <dbReference type="ARBA" id="ARBA00023002"/>
    </source>
</evidence>
<dbReference type="Gene3D" id="3.50.50.60">
    <property type="entry name" value="FAD/NAD(P)-binding domain"/>
    <property type="match status" value="1"/>
</dbReference>
<comment type="caution">
    <text evidence="7">The sequence shown here is derived from an EMBL/GenBank/DDBJ whole genome shotgun (WGS) entry which is preliminary data.</text>
</comment>
<dbReference type="EMBL" id="WIGM01000843">
    <property type="protein sequence ID" value="KAF6810691.1"/>
    <property type="molecule type" value="Genomic_DNA"/>
</dbReference>
<evidence type="ECO:0000256" key="1">
    <source>
        <dbReference type="ARBA" id="ARBA00001974"/>
    </source>
</evidence>
<comment type="similarity">
    <text evidence="2">Belongs to the paxM FAD-dependent monooxygenase family.</text>
</comment>
<sequence length="526" mass="56850">MTASREPPRNGPTVPFTETPPPSLPIYRANTIVDGVLRYPPTGIKAVIVGGGVAGLFAALECWRKGIEVVVLEKAPGPSQYGNSSQTPFLFILPPFLTPNPGDVMGIGPSGLSTLSSYPSMLQAYDAISHPAHFAFYRDSGASVVPHVEYEYNQQGVAQHAAFPLYIKSIVRRSQLAGIFAAQCSRLGIPIHYGVSISSYEEDEHLGLAIAIADDGRKFTGDVVLAADGIGTKSHAVVLGHPTRANSTGFVMHRAVIPSSLLAHHSIVRKVASGETPAEVRFYIGDARGQHHAVTILPEVVCYITCIKDDGTGAESWSNRGTGAETLSQLEDVDKLHPLITDGFRAVAEEKAVLKWLMAMRDPQPKWVSRGGRVAQVGDSAHSFLPSSGNGANTAMESAITVAECLRLGGRQGVGVAARVYELLRYQRASVIQKTGFQNRQQIAVQPETGDIFAQGKWLWAHKPEVYARENFDQARAHVEHGAPFENTNLPPGHKFQDWTMAEEMAKEKAGVYVQDLKTNGDWGSV</sequence>
<feature type="domain" description="FAD dependent oxidoreductase" evidence="6">
    <location>
        <begin position="46"/>
        <end position="85"/>
    </location>
</feature>
<dbReference type="OrthoDB" id="16820at2759"/>
<dbReference type="PRINTS" id="PR00420">
    <property type="entry name" value="RNGMNOXGNASE"/>
</dbReference>
<gene>
    <name evidence="7" type="ORF">CMUS01_13418</name>
</gene>